<dbReference type="OrthoDB" id="9991317at2759"/>
<dbReference type="Pfam" id="PF12770">
    <property type="entry name" value="CHAT"/>
    <property type="match status" value="1"/>
</dbReference>
<keyword evidence="4" id="KW-1185">Reference proteome</keyword>
<feature type="compositionally biased region" description="Low complexity" evidence="1">
    <location>
        <begin position="1013"/>
        <end position="1025"/>
    </location>
</feature>
<evidence type="ECO:0000313" key="4">
    <source>
        <dbReference type="Proteomes" id="UP000606974"/>
    </source>
</evidence>
<protein>
    <recommendedName>
        <fullName evidence="2">CHAT domain-containing protein</fullName>
    </recommendedName>
</protein>
<evidence type="ECO:0000259" key="2">
    <source>
        <dbReference type="Pfam" id="PF12770"/>
    </source>
</evidence>
<dbReference type="AlphaFoldDB" id="A0A8H7AEB2"/>
<accession>A0A8H7AEB2</accession>
<name>A0A8H7AEB2_9EURO</name>
<dbReference type="InterPro" id="IPR024983">
    <property type="entry name" value="CHAT_dom"/>
</dbReference>
<proteinExistence type="predicted"/>
<feature type="domain" description="CHAT" evidence="2">
    <location>
        <begin position="667"/>
        <end position="941"/>
    </location>
</feature>
<organism evidence="3 4">
    <name type="scientific">Endocarpon pusillum</name>
    <dbReference type="NCBI Taxonomy" id="364733"/>
    <lineage>
        <taxon>Eukaryota</taxon>
        <taxon>Fungi</taxon>
        <taxon>Dikarya</taxon>
        <taxon>Ascomycota</taxon>
        <taxon>Pezizomycotina</taxon>
        <taxon>Eurotiomycetes</taxon>
        <taxon>Chaetothyriomycetidae</taxon>
        <taxon>Verrucariales</taxon>
        <taxon>Verrucariaceae</taxon>
        <taxon>Endocarpon</taxon>
    </lineage>
</organism>
<dbReference type="Proteomes" id="UP000606974">
    <property type="component" value="Unassembled WGS sequence"/>
</dbReference>
<feature type="region of interest" description="Disordered" evidence="1">
    <location>
        <begin position="947"/>
        <end position="1040"/>
    </location>
</feature>
<evidence type="ECO:0000313" key="3">
    <source>
        <dbReference type="EMBL" id="KAF7507528.1"/>
    </source>
</evidence>
<sequence>MEFQLAKELLQKAPLPTELNNYWLDISLAELSSSNIPDPSMQLKLWEMFSEQPAVQKDGFMMSTALTKAAGAALEVLTATPSQENKEIFWRWQNRQGALLEELGDSYFLYMGHLSTAEHAAQLFEDFGAILKWHNEFDAAHPNFKLWEVQLMGKRKVLQIYILFKDMENIAKIVQEMNEITRQRDQFWKEDGYNMGSIAEMAVRLDAEDGGDSSEIRVYKKWFTEWIEEVAFTLEKREDSHPQLGSAEVISPRAVLSTLVLWLKTASVNGELDKEEPVCILLPTLGATETFNVETLLTQLTPENLRLNLFGTEASPTLNSRWDKVFMILSEWLRHRATYNETKRHYLLYRLQVDMLATRVKSEDILIQAQRLMDLVPTLCEEAQQYTKSGLLHWRNMMASAKNAVYWKRQGAPLSDDADPEFIDVLDLHKSSLEEAVKAGNILGEGGTALFIAQLYFWGAMKLKKSMVDEFIKYLDQSYEAFQKRREGWKVLSGWDKVDKLLKAVSEDMRLQVVPLGVAVLCQFSEEAREWRDTSIWSMIQMGKSTGLGWLMQTNSLDQKALLRSKGALPFTEYKEFPVVKPEDLSLITSDAGGDVVYVDWYKNTAPTTNSCKPIVLIVLPNKPPLMVLADITWEEVDKIVDKFLAMDEEDLGHADSRKLLRKLNPLVKPLAEHTRPGQVLVFSSIKKLHQVPLHALLVEKEVLIKRNPIVYCSSLTVLDVVFKSRKARNEKNKRHTATTESSSAECLPRAVLFGDPPSTEGRQALLGLSQQLSVKAHTVTDNNFTTSAFQSAINISDLDLFHYHGHASFQEDEPLDQGLEFDDRRYTLREVFDLSAQSGAGSQNALPKPPEAIIQTALLSAAGPAPPNDSENPMAAGGQRGGYHATLLGCSSDMSTTTVSSDVVGLVPAFLYAGATSTVSGLCRPDDKNAAIYSKVFYEESFVKPATRGEEKVPVEVDDKEDENKREKTAKNADRAEQRAVQDTLPLDTPVGPASLEPQRAQGPGNDSNPLSAAESGGIPSPGAAGPPPGSLPNTPSSVANDNRINLAVAHQRAVLAIMDKRPKLVHWAPFVLNGYWMR</sequence>
<comment type="caution">
    <text evidence="3">The sequence shown here is derived from an EMBL/GenBank/DDBJ whole genome shotgun (WGS) entry which is preliminary data.</text>
</comment>
<dbReference type="EMBL" id="JAACFV010000067">
    <property type="protein sequence ID" value="KAF7507528.1"/>
    <property type="molecule type" value="Genomic_DNA"/>
</dbReference>
<evidence type="ECO:0000256" key="1">
    <source>
        <dbReference type="SAM" id="MobiDB-lite"/>
    </source>
</evidence>
<feature type="compositionally biased region" description="Basic and acidic residues" evidence="1">
    <location>
        <begin position="947"/>
        <end position="981"/>
    </location>
</feature>
<reference evidence="3" key="1">
    <citation type="submission" date="2020-02" db="EMBL/GenBank/DDBJ databases">
        <authorList>
            <person name="Palmer J.M."/>
        </authorList>
    </citation>
    <scope>NUCLEOTIDE SEQUENCE</scope>
    <source>
        <strain evidence="3">EPUS1.4</strain>
        <tissue evidence="3">Thallus</tissue>
    </source>
</reference>
<gene>
    <name evidence="3" type="ORF">GJ744_010319</name>
</gene>